<keyword evidence="3 6" id="KW-0812">Transmembrane</keyword>
<reference evidence="9" key="1">
    <citation type="submission" date="2021-01" db="EMBL/GenBank/DDBJ databases">
        <title>Description of Breznakiella homolactica.</title>
        <authorList>
            <person name="Song Y."/>
            <person name="Brune A."/>
        </authorList>
    </citation>
    <scope>NUCLEOTIDE SEQUENCE</scope>
    <source>
        <strain evidence="9">RmG30</strain>
    </source>
</reference>
<dbReference type="Pfam" id="PF18955">
    <property type="entry name" value="DUF5698"/>
    <property type="match status" value="1"/>
</dbReference>
<feature type="domain" description="DUF5698" evidence="8">
    <location>
        <begin position="32"/>
        <end position="89"/>
    </location>
</feature>
<feature type="transmembrane region" description="Helical" evidence="6">
    <location>
        <begin position="6"/>
        <end position="26"/>
    </location>
</feature>
<dbReference type="CDD" id="cd16381">
    <property type="entry name" value="YitT_C_like_1"/>
    <property type="match status" value="1"/>
</dbReference>
<dbReference type="InterPro" id="IPR019264">
    <property type="entry name" value="DUF2179"/>
</dbReference>
<feature type="domain" description="DUF2179" evidence="7">
    <location>
        <begin position="125"/>
        <end position="176"/>
    </location>
</feature>
<evidence type="ECO:0000256" key="2">
    <source>
        <dbReference type="ARBA" id="ARBA00022475"/>
    </source>
</evidence>
<evidence type="ECO:0000313" key="9">
    <source>
        <dbReference type="EMBL" id="QQO10545.1"/>
    </source>
</evidence>
<dbReference type="RefSeq" id="WP_215627850.1">
    <property type="nucleotide sequence ID" value="NZ_CP067089.2"/>
</dbReference>
<evidence type="ECO:0000256" key="5">
    <source>
        <dbReference type="ARBA" id="ARBA00023136"/>
    </source>
</evidence>
<keyword evidence="5 6" id="KW-0472">Membrane</keyword>
<dbReference type="Proteomes" id="UP000595917">
    <property type="component" value="Chromosome"/>
</dbReference>
<dbReference type="GO" id="GO:0005886">
    <property type="term" value="C:plasma membrane"/>
    <property type="evidence" value="ECO:0007669"/>
    <property type="project" value="UniProtKB-SubCell"/>
</dbReference>
<dbReference type="Pfam" id="PF10035">
    <property type="entry name" value="DUF2179"/>
    <property type="match status" value="1"/>
</dbReference>
<evidence type="ECO:0000259" key="7">
    <source>
        <dbReference type="Pfam" id="PF10035"/>
    </source>
</evidence>
<evidence type="ECO:0000256" key="1">
    <source>
        <dbReference type="ARBA" id="ARBA00004651"/>
    </source>
</evidence>
<keyword evidence="2" id="KW-1003">Cell membrane</keyword>
<dbReference type="KEGG" id="bhc:JFL75_06420"/>
<evidence type="ECO:0000256" key="6">
    <source>
        <dbReference type="SAM" id="Phobius"/>
    </source>
</evidence>
<name>A0A7T7XQC0_9SPIR</name>
<dbReference type="InterPro" id="IPR044035">
    <property type="entry name" value="DUF5698"/>
</dbReference>
<keyword evidence="4 6" id="KW-1133">Transmembrane helix</keyword>
<protein>
    <submittedName>
        <fullName evidence="9">DUF2179 domain-containing protein</fullName>
    </submittedName>
</protein>
<dbReference type="AlphaFoldDB" id="A0A7T7XQC0"/>
<gene>
    <name evidence="9" type="ORF">JFL75_06420</name>
</gene>
<feature type="transmembrane region" description="Helical" evidence="6">
    <location>
        <begin position="47"/>
        <end position="65"/>
    </location>
</feature>
<accession>A0A7T7XQC0</accession>
<dbReference type="PANTHER" id="PTHR40060:SF1">
    <property type="entry name" value="UPF0316 PROTEIN YEBE"/>
    <property type="match status" value="1"/>
</dbReference>
<sequence length="188" mass="20368">MLEMVVTFFTAASVGELLLIFVSKVIEVTMGTLRGILINKGYRRQGSILAFFEIILWVFVASRVINGIADAPIKGIVYSIGFALGVNLGSRIENYIALGNVLIQTIVSKENSGIMASELRAKGYAVTTVEAKGRDSDKTVLMIFAKRKGKEDIIKEIHRTDGTAMIITNDVSTLHGGYISPATKSPAK</sequence>
<keyword evidence="10" id="KW-1185">Reference proteome</keyword>
<dbReference type="PANTHER" id="PTHR40060">
    <property type="entry name" value="UPF0316 PROTEIN YEBE"/>
    <property type="match status" value="1"/>
</dbReference>
<comment type="subcellular location">
    <subcellularLocation>
        <location evidence="1">Cell membrane</location>
        <topology evidence="1">Multi-pass membrane protein</topology>
    </subcellularLocation>
</comment>
<proteinExistence type="predicted"/>
<evidence type="ECO:0000256" key="4">
    <source>
        <dbReference type="ARBA" id="ARBA00022989"/>
    </source>
</evidence>
<dbReference type="InterPro" id="IPR022930">
    <property type="entry name" value="UPF0316"/>
</dbReference>
<evidence type="ECO:0000259" key="8">
    <source>
        <dbReference type="Pfam" id="PF18955"/>
    </source>
</evidence>
<evidence type="ECO:0000313" key="10">
    <source>
        <dbReference type="Proteomes" id="UP000595917"/>
    </source>
</evidence>
<dbReference type="EMBL" id="CP067089">
    <property type="protein sequence ID" value="QQO10545.1"/>
    <property type="molecule type" value="Genomic_DNA"/>
</dbReference>
<organism evidence="9 10">
    <name type="scientific">Breznakiella homolactica</name>
    <dbReference type="NCBI Taxonomy" id="2798577"/>
    <lineage>
        <taxon>Bacteria</taxon>
        <taxon>Pseudomonadati</taxon>
        <taxon>Spirochaetota</taxon>
        <taxon>Spirochaetia</taxon>
        <taxon>Spirochaetales</taxon>
        <taxon>Breznakiellaceae</taxon>
        <taxon>Breznakiella</taxon>
    </lineage>
</organism>
<evidence type="ECO:0000256" key="3">
    <source>
        <dbReference type="ARBA" id="ARBA00022692"/>
    </source>
</evidence>